<evidence type="ECO:0000313" key="2">
    <source>
        <dbReference type="Proteomes" id="UP000596742"/>
    </source>
</evidence>
<gene>
    <name evidence="1" type="ORF">MGAL_10B054961</name>
</gene>
<evidence type="ECO:0000313" key="1">
    <source>
        <dbReference type="EMBL" id="VDI78731.1"/>
    </source>
</evidence>
<organism evidence="1 2">
    <name type="scientific">Mytilus galloprovincialis</name>
    <name type="common">Mediterranean mussel</name>
    <dbReference type="NCBI Taxonomy" id="29158"/>
    <lineage>
        <taxon>Eukaryota</taxon>
        <taxon>Metazoa</taxon>
        <taxon>Spiralia</taxon>
        <taxon>Lophotrochozoa</taxon>
        <taxon>Mollusca</taxon>
        <taxon>Bivalvia</taxon>
        <taxon>Autobranchia</taxon>
        <taxon>Pteriomorphia</taxon>
        <taxon>Mytilida</taxon>
        <taxon>Mytiloidea</taxon>
        <taxon>Mytilidae</taxon>
        <taxon>Mytilinae</taxon>
        <taxon>Mytilus</taxon>
    </lineage>
</organism>
<name>A0A8B6HH18_MYTGA</name>
<sequence length="197" mass="22628">MEVFKGIDIMMAFDGYHSLLSVSQTEQLLEEMADPIVQDLLLLQSVHFRDREYVASCTTSTKIQNLDGKNVHISQRFKFDSHGDSTTWLCVNRLQGSKSRYNTTVTDQMHRRSLKLKKKMSDSDSEMAKAFKDIPSAQPPTITVIPINFDMDSWDNEDDNEDSGQNRPLYLNSEEDADFVFVQTKKASRFPVPRLPR</sequence>
<keyword evidence="2" id="KW-1185">Reference proteome</keyword>
<reference evidence="1" key="1">
    <citation type="submission" date="2018-11" db="EMBL/GenBank/DDBJ databases">
        <authorList>
            <person name="Alioto T."/>
            <person name="Alioto T."/>
        </authorList>
    </citation>
    <scope>NUCLEOTIDE SEQUENCE</scope>
</reference>
<accession>A0A8B6HH18</accession>
<protein>
    <submittedName>
        <fullName evidence="1">Uncharacterized protein</fullName>
    </submittedName>
</protein>
<dbReference type="Proteomes" id="UP000596742">
    <property type="component" value="Unassembled WGS sequence"/>
</dbReference>
<dbReference type="AlphaFoldDB" id="A0A8B6HH18"/>
<proteinExistence type="predicted"/>
<comment type="caution">
    <text evidence="1">The sequence shown here is derived from an EMBL/GenBank/DDBJ whole genome shotgun (WGS) entry which is preliminary data.</text>
</comment>
<dbReference type="EMBL" id="UYJE01009996">
    <property type="protein sequence ID" value="VDI78731.1"/>
    <property type="molecule type" value="Genomic_DNA"/>
</dbReference>